<dbReference type="GeneID" id="105041960"/>
<reference evidence="3" key="1">
    <citation type="submission" date="2025-08" db="UniProtKB">
        <authorList>
            <consortium name="RefSeq"/>
        </authorList>
    </citation>
    <scope>IDENTIFICATION</scope>
</reference>
<dbReference type="InterPro" id="IPR002921">
    <property type="entry name" value="Fungal_lipase-type"/>
</dbReference>
<dbReference type="InterPro" id="IPR044819">
    <property type="entry name" value="OBL-like"/>
</dbReference>
<protein>
    <submittedName>
        <fullName evidence="3">Uncharacterized protein LOC105041960</fullName>
    </submittedName>
</protein>
<dbReference type="RefSeq" id="XP_010917337.1">
    <property type="nucleotide sequence ID" value="XM_010919035.2"/>
</dbReference>
<dbReference type="SUPFAM" id="SSF53474">
    <property type="entry name" value="alpha/beta-Hydrolases"/>
    <property type="match status" value="1"/>
</dbReference>
<evidence type="ECO:0000313" key="2">
    <source>
        <dbReference type="Proteomes" id="UP000504607"/>
    </source>
</evidence>
<dbReference type="InParanoid" id="A0A6I9QYB7"/>
<keyword evidence="2" id="KW-1185">Reference proteome</keyword>
<dbReference type="Pfam" id="PF01764">
    <property type="entry name" value="Lipase_3"/>
    <property type="match status" value="1"/>
</dbReference>
<dbReference type="CDD" id="cd00519">
    <property type="entry name" value="Lipase_3"/>
    <property type="match status" value="1"/>
</dbReference>
<dbReference type="PANTHER" id="PTHR46086:SF17">
    <property type="entry name" value="ALPHA_BETA-HYDROLASES SUPERFAMILY PROTEIN"/>
    <property type="match status" value="1"/>
</dbReference>
<dbReference type="InterPro" id="IPR029058">
    <property type="entry name" value="AB_hydrolase_fold"/>
</dbReference>
<feature type="domain" description="Fungal lipase-type" evidence="1">
    <location>
        <begin position="224"/>
        <end position="383"/>
    </location>
</feature>
<dbReference type="Proteomes" id="UP000504607">
    <property type="component" value="Chromosome 3"/>
</dbReference>
<proteinExistence type="predicted"/>
<organism evidence="2 3">
    <name type="scientific">Elaeis guineensis var. tenera</name>
    <name type="common">Oil palm</name>
    <dbReference type="NCBI Taxonomy" id="51953"/>
    <lineage>
        <taxon>Eukaryota</taxon>
        <taxon>Viridiplantae</taxon>
        <taxon>Streptophyta</taxon>
        <taxon>Embryophyta</taxon>
        <taxon>Tracheophyta</taxon>
        <taxon>Spermatophyta</taxon>
        <taxon>Magnoliopsida</taxon>
        <taxon>Liliopsida</taxon>
        <taxon>Arecaceae</taxon>
        <taxon>Arecoideae</taxon>
        <taxon>Cocoseae</taxon>
        <taxon>Elaeidinae</taxon>
        <taxon>Elaeis</taxon>
    </lineage>
</organism>
<dbReference type="GO" id="GO:0004806">
    <property type="term" value="F:triacylglycerol lipase activity"/>
    <property type="evidence" value="ECO:0007669"/>
    <property type="project" value="InterPro"/>
</dbReference>
<dbReference type="SMR" id="A0A6I9QYB7"/>
<evidence type="ECO:0000313" key="3">
    <source>
        <dbReference type="RefSeq" id="XP_010917337.1"/>
    </source>
</evidence>
<sequence length="499" mass="56843">MASETSESSRDDECMNEYMIYRHENISLLDILSLLIFRRHLINYKFVESSSSVAGRLEGVPTDWITALTFVLQKILSETRTPLKWIGRVIEFLLNLVSLNGGVRGLIWNIITVSVVIPTRGTANFRSIIAHLDGRIDLRKSNSWLHYLPLMDAPAGLGEIDPLDLSMMAAKVAYENCEYIKDTVTNHWKMHFVGYYSCWNKFLQDKATQAFIFCNKPQEADLIVLAFRGTEAFNAHDWSTDVDLSWLSMGKLGNVHLGFLKALGLQDETDYQKGFPKELSWNDPGKQVAYYVLRDTLRTLLKKHNKAKILVTGHSLGGALAAIFPALLAMHEEYDILDSIYGVMTYGQPRVGDATFKKYMESILSNRYYRMVYRYDIVPRIPFDMPPVALFKHCGTCIYYDGWYERQAMNDDSPNPNYFDIEYTSSVYLNALGDLIKALLLGRTQGKDFKEEFFSILFRASWLILPGVASHSPRDYVNGGRLAKITGKDSLSSGLFHQK</sequence>
<name>A0A6I9QYB7_ELAGV</name>
<accession>A0A6I9QYB7</accession>
<dbReference type="FunCoup" id="A0A6I9QYB7">
    <property type="interactions" value="22"/>
</dbReference>
<evidence type="ECO:0000259" key="1">
    <source>
        <dbReference type="Pfam" id="PF01764"/>
    </source>
</evidence>
<dbReference type="Gene3D" id="3.40.50.1820">
    <property type="entry name" value="alpha/beta hydrolase"/>
    <property type="match status" value="1"/>
</dbReference>
<dbReference type="PANTHER" id="PTHR46086">
    <property type="entry name" value="ALPHA/BETA-HYDROLASES SUPERFAMILY PROTEIN"/>
    <property type="match status" value="1"/>
</dbReference>
<gene>
    <name evidence="3" type="primary">LOC105041960</name>
</gene>
<dbReference type="AlphaFoldDB" id="A0A6I9QYB7"/>
<dbReference type="GO" id="GO:0006629">
    <property type="term" value="P:lipid metabolic process"/>
    <property type="evidence" value="ECO:0007669"/>
    <property type="project" value="InterPro"/>
</dbReference>
<dbReference type="KEGG" id="egu:105041960"/>
<dbReference type="OrthoDB" id="438440at2759"/>